<evidence type="ECO:0000313" key="1">
    <source>
        <dbReference type="EMBL" id="CAL1547540.1"/>
    </source>
</evidence>
<proteinExistence type="predicted"/>
<name>A0AAV2IM61_LYMST</name>
<accession>A0AAV2IM61</accession>
<organism evidence="1 2">
    <name type="scientific">Lymnaea stagnalis</name>
    <name type="common">Great pond snail</name>
    <name type="synonym">Helix stagnalis</name>
    <dbReference type="NCBI Taxonomy" id="6523"/>
    <lineage>
        <taxon>Eukaryota</taxon>
        <taxon>Metazoa</taxon>
        <taxon>Spiralia</taxon>
        <taxon>Lophotrochozoa</taxon>
        <taxon>Mollusca</taxon>
        <taxon>Gastropoda</taxon>
        <taxon>Heterobranchia</taxon>
        <taxon>Euthyneura</taxon>
        <taxon>Panpulmonata</taxon>
        <taxon>Hygrophila</taxon>
        <taxon>Lymnaeoidea</taxon>
        <taxon>Lymnaeidae</taxon>
        <taxon>Lymnaea</taxon>
    </lineage>
</organism>
<evidence type="ECO:0000313" key="2">
    <source>
        <dbReference type="Proteomes" id="UP001497497"/>
    </source>
</evidence>
<comment type="caution">
    <text evidence="1">The sequence shown here is derived from an EMBL/GenBank/DDBJ whole genome shotgun (WGS) entry which is preliminary data.</text>
</comment>
<sequence>MKAKMIPRQPKLGDVDVVKCVASLDFVKEFNKLLSPVFTEIVHRPVSGGPALVELTWRAISDASKIKICAKMKDVRGHDVITTVELAGSMTSYLLALPWAETECHVTLECSTAEGANYPIVGRGIRTLPYVHCFKARFNPATCHKKIAILSGRDEIVHRKCKLANLHNACPVTTSFQRLEALEGATADECIPLLPHVYWESVIHFHVFGKLGNSKLLCDIGICKQGSENDSALLCDNAKACCAYLVRRNNKIALEFWNGANRDTLPRSIPVLDLDQETEKTVKLGFYFDAMRRLFAIVSPGNNAILCQLHVKFTTVVPVAGLYCFDHVFGVIKFTECQKLPNVLSKLMKSHANV</sequence>
<gene>
    <name evidence="1" type="ORF">GSLYS_00020857001</name>
</gene>
<dbReference type="Proteomes" id="UP001497497">
    <property type="component" value="Unassembled WGS sequence"/>
</dbReference>
<protein>
    <submittedName>
        <fullName evidence="1">Uncharacterized protein</fullName>
    </submittedName>
</protein>
<dbReference type="AlphaFoldDB" id="A0AAV2IM61"/>
<keyword evidence="2" id="KW-1185">Reference proteome</keyword>
<reference evidence="1 2" key="1">
    <citation type="submission" date="2024-04" db="EMBL/GenBank/DDBJ databases">
        <authorList>
            <consortium name="Genoscope - CEA"/>
            <person name="William W."/>
        </authorList>
    </citation>
    <scope>NUCLEOTIDE SEQUENCE [LARGE SCALE GENOMIC DNA]</scope>
</reference>
<dbReference type="EMBL" id="CAXITT010001002">
    <property type="protein sequence ID" value="CAL1547540.1"/>
    <property type="molecule type" value="Genomic_DNA"/>
</dbReference>